<name>A0A135LN49_PENPA</name>
<organism evidence="3 4">
    <name type="scientific">Penicillium patulum</name>
    <name type="common">Penicillium griseofulvum</name>
    <dbReference type="NCBI Taxonomy" id="5078"/>
    <lineage>
        <taxon>Eukaryota</taxon>
        <taxon>Fungi</taxon>
        <taxon>Dikarya</taxon>
        <taxon>Ascomycota</taxon>
        <taxon>Pezizomycotina</taxon>
        <taxon>Eurotiomycetes</taxon>
        <taxon>Eurotiomycetidae</taxon>
        <taxon>Eurotiales</taxon>
        <taxon>Aspergillaceae</taxon>
        <taxon>Penicillium</taxon>
    </lineage>
</organism>
<feature type="transmembrane region" description="Helical" evidence="2">
    <location>
        <begin position="626"/>
        <end position="651"/>
    </location>
</feature>
<keyword evidence="2" id="KW-0812">Transmembrane</keyword>
<evidence type="ECO:0000313" key="3">
    <source>
        <dbReference type="EMBL" id="KXG50391.1"/>
    </source>
</evidence>
<dbReference type="RefSeq" id="XP_040648927.1">
    <property type="nucleotide sequence ID" value="XM_040794596.1"/>
</dbReference>
<reference evidence="3 4" key="1">
    <citation type="journal article" date="2016" name="BMC Genomics">
        <title>Genome sequencing and secondary metabolism of the postharvest pathogen Penicillium griseofulvum.</title>
        <authorList>
            <person name="Banani H."/>
            <person name="Marcet-Houben M."/>
            <person name="Ballester A.R."/>
            <person name="Abbruscato P."/>
            <person name="Gonzalez-Candelas L."/>
            <person name="Gabaldon T."/>
            <person name="Spadaro D."/>
        </authorList>
    </citation>
    <scope>NUCLEOTIDE SEQUENCE [LARGE SCALE GENOMIC DNA]</scope>
    <source>
        <strain evidence="3 4">PG3</strain>
    </source>
</reference>
<feature type="transmembrane region" description="Helical" evidence="2">
    <location>
        <begin position="47"/>
        <end position="69"/>
    </location>
</feature>
<comment type="caution">
    <text evidence="3">The sequence shown here is derived from an EMBL/GenBank/DDBJ whole genome shotgun (WGS) entry which is preliminary data.</text>
</comment>
<evidence type="ECO:0000256" key="2">
    <source>
        <dbReference type="SAM" id="Phobius"/>
    </source>
</evidence>
<keyword evidence="2" id="KW-1133">Transmembrane helix</keyword>
<feature type="region of interest" description="Disordered" evidence="1">
    <location>
        <begin position="1"/>
        <end position="27"/>
    </location>
</feature>
<dbReference type="EMBL" id="LHQR01000047">
    <property type="protein sequence ID" value="KXG50391.1"/>
    <property type="molecule type" value="Genomic_DNA"/>
</dbReference>
<dbReference type="OrthoDB" id="5428040at2759"/>
<evidence type="ECO:0000313" key="4">
    <source>
        <dbReference type="Proteomes" id="UP000070168"/>
    </source>
</evidence>
<accession>A0A135LN49</accession>
<dbReference type="Proteomes" id="UP000070168">
    <property type="component" value="Unassembled WGS sequence"/>
</dbReference>
<keyword evidence="4" id="KW-1185">Reference proteome</keyword>
<sequence>MARPRDSGAVVYTPLSAPDNAHSQTQDESTVAKEHISIWTRLGTVHILVLCLGSILLILPVLPLAWLWAESTAAAAGQVPSTAWVTITRANWTTRIVTICTAILRIVVTTQASVMTAMFAGIIIERVGTPLVDGPFYSTTRALSGSPSNLLLNPSLPLRKTGLSAVVFTLIVLEVSMTIAIQFLSTLLVADFGNGVFTRPSNTTNVRILNHYQRTTNQAWWSMRPTASWTFAERWEPSVTGPKYDDTGHTYRAFLPYLDEAQRTSIRYFRGPATIVDQRVVCVQPTLRDLRLDALGTAFPLLTGQIAIANNTYPMLQRTESQPYLPFACAMADPRSIATRVQEQTTLCWPNNGVDWDVSAESLLVPRLDAVNDSSLDAYVDAPAMFMLLDTVSPAAIRRGTMQEVHSVNNNDTTSSPWVMVGNGIDAPAVRVTACMTSLDVDTFTAELDRKWEVSEPAMSWNRTTERYNTTTLLTQLGAVLPRQQLDHRGVLALSPRSDWQPFSSSGNVSAIQHYVVNTQILANAFVNGLDKSQSKDIDVAPENRKQRVNAGFSLSRGSMIGAIAHDAHIDLFQGMLNQTQSPAMALQALLTRIFQMAYYDSLLRIDESKAAEAAFSDAAIFPTQWTGFGVGMGLLLAHWVVVAIVVGLFARYTRHSLLGNHWQAVSQVYSEDTAAILEKVDRMKDRDVKRWLKGKGHGGKLYSFARDEGEGRVALRVNRLDKPFKVRTVAYGYYVCTCAGRLIYIHP</sequence>
<gene>
    <name evidence="3" type="ORF">PGRI_068820</name>
</gene>
<dbReference type="OMA" id="FVCMRPS"/>
<evidence type="ECO:0000256" key="1">
    <source>
        <dbReference type="SAM" id="MobiDB-lite"/>
    </source>
</evidence>
<proteinExistence type="predicted"/>
<dbReference type="AlphaFoldDB" id="A0A135LN49"/>
<protein>
    <submittedName>
        <fullName evidence="3">Uncharacterized protein</fullName>
    </submittedName>
</protein>
<dbReference type="GeneID" id="63709896"/>
<keyword evidence="2" id="KW-0472">Membrane</keyword>
<feature type="transmembrane region" description="Helical" evidence="2">
    <location>
        <begin position="165"/>
        <end position="190"/>
    </location>
</feature>